<organism evidence="1">
    <name type="scientific">Thermorudis peleae</name>
    <dbReference type="NCBI Taxonomy" id="1382356"/>
    <lineage>
        <taxon>Bacteria</taxon>
        <taxon>Pseudomonadati</taxon>
        <taxon>Thermomicrobiota</taxon>
        <taxon>Thermomicrobia</taxon>
        <taxon>Thermomicrobia incertae sedis</taxon>
        <taxon>Thermorudis</taxon>
    </lineage>
</organism>
<proteinExistence type="predicted"/>
<sequence length="81" mass="9338">MHEPGIYHLDEQYAAALLRPLLSTLRELEHRVAHYRVHLRLPAEDRAAIESAGQALATARSELERLWQEQVEGRRWKQAAG</sequence>
<reference evidence="1" key="1">
    <citation type="journal article" date="2020" name="mSystems">
        <title>Genome- and Community-Level Interaction Insights into Carbon Utilization and Element Cycling Functions of Hydrothermarchaeota in Hydrothermal Sediment.</title>
        <authorList>
            <person name="Zhou Z."/>
            <person name="Liu Y."/>
            <person name="Xu W."/>
            <person name="Pan J."/>
            <person name="Luo Z.H."/>
            <person name="Li M."/>
        </authorList>
    </citation>
    <scope>NUCLEOTIDE SEQUENCE [LARGE SCALE GENOMIC DNA]</scope>
    <source>
        <strain evidence="1">SpSt-210</strain>
    </source>
</reference>
<protein>
    <submittedName>
        <fullName evidence="1">Uncharacterized protein</fullName>
    </submittedName>
</protein>
<gene>
    <name evidence="1" type="ORF">ENP34_07080</name>
</gene>
<dbReference type="EMBL" id="DSIY01000169">
    <property type="protein sequence ID" value="HEG91191.1"/>
    <property type="molecule type" value="Genomic_DNA"/>
</dbReference>
<dbReference type="AlphaFoldDB" id="A0A831TFV8"/>
<comment type="caution">
    <text evidence="1">The sequence shown here is derived from an EMBL/GenBank/DDBJ whole genome shotgun (WGS) entry which is preliminary data.</text>
</comment>
<evidence type="ECO:0000313" key="1">
    <source>
        <dbReference type="EMBL" id="HEG91191.1"/>
    </source>
</evidence>
<name>A0A831TFV8_9BACT</name>
<accession>A0A831TFV8</accession>